<dbReference type="Pfam" id="PF13416">
    <property type="entry name" value="SBP_bac_8"/>
    <property type="match status" value="1"/>
</dbReference>
<evidence type="ECO:0000313" key="9">
    <source>
        <dbReference type="Proteomes" id="UP000201613"/>
    </source>
</evidence>
<feature type="chain" id="PRO_5012037136" description="Probable sugar-binding periplasmic protein" evidence="7">
    <location>
        <begin position="24"/>
        <end position="414"/>
    </location>
</feature>
<dbReference type="OrthoDB" id="7819610at2"/>
<dbReference type="RefSeq" id="WP_093990440.1">
    <property type="nucleotide sequence ID" value="NZ_FXZK01000001.1"/>
</dbReference>
<evidence type="ECO:0000256" key="3">
    <source>
        <dbReference type="ARBA" id="ARBA00022448"/>
    </source>
</evidence>
<accession>A0A238L9G3</accession>
<evidence type="ECO:0000256" key="1">
    <source>
        <dbReference type="ARBA" id="ARBA00004418"/>
    </source>
</evidence>
<dbReference type="AlphaFoldDB" id="A0A238L9G3"/>
<dbReference type="Proteomes" id="UP000201613">
    <property type="component" value="Unassembled WGS sequence"/>
</dbReference>
<organism evidence="8 9">
    <name type="scientific">Flavimaricola marinus</name>
    <dbReference type="NCBI Taxonomy" id="1819565"/>
    <lineage>
        <taxon>Bacteria</taxon>
        <taxon>Pseudomonadati</taxon>
        <taxon>Pseudomonadota</taxon>
        <taxon>Alphaproteobacteria</taxon>
        <taxon>Rhodobacterales</taxon>
        <taxon>Paracoccaceae</taxon>
        <taxon>Flavimaricola</taxon>
    </lineage>
</organism>
<evidence type="ECO:0000256" key="5">
    <source>
        <dbReference type="ARBA" id="ARBA00049629"/>
    </source>
</evidence>
<protein>
    <recommendedName>
        <fullName evidence="6">Probable sugar-binding periplasmic protein</fullName>
    </recommendedName>
</protein>
<evidence type="ECO:0000256" key="7">
    <source>
        <dbReference type="SAM" id="SignalP"/>
    </source>
</evidence>
<dbReference type="InterPro" id="IPR050490">
    <property type="entry name" value="Bact_solute-bd_prot1"/>
</dbReference>
<evidence type="ECO:0000313" key="8">
    <source>
        <dbReference type="EMBL" id="SMY06241.1"/>
    </source>
</evidence>
<keyword evidence="9" id="KW-1185">Reference proteome</keyword>
<keyword evidence="3" id="KW-0813">Transport</keyword>
<name>A0A238L9G3_9RHOB</name>
<evidence type="ECO:0000256" key="2">
    <source>
        <dbReference type="ARBA" id="ARBA00008520"/>
    </source>
</evidence>
<evidence type="ECO:0000256" key="6">
    <source>
        <dbReference type="ARBA" id="ARBA00049753"/>
    </source>
</evidence>
<dbReference type="Gene3D" id="3.40.190.10">
    <property type="entry name" value="Periplasmic binding protein-like II"/>
    <property type="match status" value="2"/>
</dbReference>
<evidence type="ECO:0000256" key="4">
    <source>
        <dbReference type="ARBA" id="ARBA00022729"/>
    </source>
</evidence>
<reference evidence="8 9" key="1">
    <citation type="submission" date="2017-05" db="EMBL/GenBank/DDBJ databases">
        <authorList>
            <person name="Song R."/>
            <person name="Chenine A.L."/>
            <person name="Ruprecht R.M."/>
        </authorList>
    </citation>
    <scope>NUCLEOTIDE SEQUENCE [LARGE SCALE GENOMIC DNA]</scope>
    <source>
        <strain evidence="8 9">CECT 8899</strain>
    </source>
</reference>
<comment type="similarity">
    <text evidence="2">Belongs to the bacterial solute-binding protein 1 family.</text>
</comment>
<keyword evidence="4 7" id="KW-0732">Signal</keyword>
<proteinExistence type="inferred from homology"/>
<feature type="signal peptide" evidence="7">
    <location>
        <begin position="1"/>
        <end position="23"/>
    </location>
</feature>
<dbReference type="SUPFAM" id="SSF53850">
    <property type="entry name" value="Periplasmic binding protein-like II"/>
    <property type="match status" value="1"/>
</dbReference>
<comment type="function">
    <text evidence="5">Part of a binding-protein-dependent transport system for a sugar.</text>
</comment>
<dbReference type="PANTHER" id="PTHR43649">
    <property type="entry name" value="ARABINOSE-BINDING PROTEIN-RELATED"/>
    <property type="match status" value="1"/>
</dbReference>
<dbReference type="InterPro" id="IPR006059">
    <property type="entry name" value="SBP"/>
</dbReference>
<comment type="subcellular location">
    <subcellularLocation>
        <location evidence="1">Periplasm</location>
    </subcellularLocation>
</comment>
<dbReference type="EMBL" id="FXZK01000001">
    <property type="protein sequence ID" value="SMY06241.1"/>
    <property type="molecule type" value="Genomic_DNA"/>
</dbReference>
<dbReference type="PANTHER" id="PTHR43649:SF28">
    <property type="entry name" value="BINDING PROTEIN COMPONENT OF ABC SUGAR TRANSPORTER-RELATED"/>
    <property type="match status" value="1"/>
</dbReference>
<sequence length="414" mass="45021">MKLAPMTLNAALLLGVSTLSAHAEDLVVFQSWSSPAEVAALNVLHEAVAEKGINWIDITIPHDTGSSVSLLNLVIGGQPPNIFSENNTGVYRDLTEMGLGRDMTAAFEESGALEHFSDAVRHAITIDGEIRKMPLGVHIDGMVYYNLEVAEAAGVDPTSWGSLDDMLADFDKITEAGYVPLAVGAQQWQIGYLTHALMATLAGPEIYNQFYALEPDEAAFDTAEVRSVFEWLRKFQQAADDGSVNRDWNMTTNNVISGQALMQIHGDWMKGEWRAAGKEPGTDFGCIPIPGYRAVAVTVDGWGALGGQEPEIDAAQMLFAQTVTDPVVNAEFASVKGATPVRDDVDLSTVDVCSQRVLELLADNDRQVNNPSVTVDADWSNSVWEIAFNFWSDPEMSVDDAIAALHDQHDVIFY</sequence>
<dbReference type="GO" id="GO:0042597">
    <property type="term" value="C:periplasmic space"/>
    <property type="evidence" value="ECO:0007669"/>
    <property type="project" value="UniProtKB-SubCell"/>
</dbReference>
<gene>
    <name evidence="8" type="ORF">LOM8899_00364</name>
</gene>